<feature type="domain" description="VTT" evidence="7">
    <location>
        <begin position="7"/>
        <end position="72"/>
    </location>
</feature>
<dbReference type="InterPro" id="IPR051311">
    <property type="entry name" value="DedA_domain"/>
</dbReference>
<gene>
    <name evidence="8" type="ORF">HX827_05350</name>
</gene>
<feature type="transmembrane region" description="Helical" evidence="6">
    <location>
        <begin position="52"/>
        <end position="74"/>
    </location>
</feature>
<keyword evidence="2" id="KW-1003">Cell membrane</keyword>
<evidence type="ECO:0000259" key="7">
    <source>
        <dbReference type="Pfam" id="PF09335"/>
    </source>
</evidence>
<keyword evidence="3 6" id="KW-0812">Transmembrane</keyword>
<accession>A0A7K4NWF6</accession>
<dbReference type="PANTHER" id="PTHR42709:SF6">
    <property type="entry name" value="UNDECAPRENYL PHOSPHATE TRANSPORTER A"/>
    <property type="match status" value="1"/>
</dbReference>
<dbReference type="Proteomes" id="UP000534207">
    <property type="component" value="Unassembled WGS sequence"/>
</dbReference>
<keyword evidence="4 6" id="KW-1133">Transmembrane helix</keyword>
<evidence type="ECO:0000313" key="9">
    <source>
        <dbReference type="Proteomes" id="UP000534207"/>
    </source>
</evidence>
<proteinExistence type="predicted"/>
<evidence type="ECO:0000256" key="4">
    <source>
        <dbReference type="ARBA" id="ARBA00022989"/>
    </source>
</evidence>
<dbReference type="Pfam" id="PF09335">
    <property type="entry name" value="VTT_dom"/>
    <property type="match status" value="1"/>
</dbReference>
<dbReference type="InterPro" id="IPR032816">
    <property type="entry name" value="VTT_dom"/>
</dbReference>
<evidence type="ECO:0000256" key="3">
    <source>
        <dbReference type="ARBA" id="ARBA00022692"/>
    </source>
</evidence>
<evidence type="ECO:0000256" key="5">
    <source>
        <dbReference type="ARBA" id="ARBA00023136"/>
    </source>
</evidence>
<keyword evidence="5 6" id="KW-0472">Membrane</keyword>
<comment type="caution">
    <text evidence="8">The sequence shown here is derived from an EMBL/GenBank/DDBJ whole genome shotgun (WGS) entry which is preliminary data.</text>
</comment>
<evidence type="ECO:0000256" key="2">
    <source>
        <dbReference type="ARBA" id="ARBA00022475"/>
    </source>
</evidence>
<name>A0A7K4NWF6_9ARCH</name>
<organism evidence="8 9">
    <name type="scientific">Marine Group I thaumarchaeote</name>
    <dbReference type="NCBI Taxonomy" id="2511932"/>
    <lineage>
        <taxon>Archaea</taxon>
        <taxon>Nitrososphaerota</taxon>
        <taxon>Marine Group I</taxon>
    </lineage>
</organism>
<sequence length="82" mass="9479">KHVKVSEKKLERVECWFQKYGDKAVLFGRMVPVFREMVSIPAGLLKMKLPKFLAYTILGSCGWSMTLIFIGYYFGIAALELW</sequence>
<protein>
    <submittedName>
        <fullName evidence="8">VTT domain-containing protein</fullName>
    </submittedName>
</protein>
<comment type="subcellular location">
    <subcellularLocation>
        <location evidence="1">Cell membrane</location>
        <topology evidence="1">Multi-pass membrane protein</topology>
    </subcellularLocation>
</comment>
<feature type="non-terminal residue" evidence="8">
    <location>
        <position position="1"/>
    </location>
</feature>
<reference evidence="8 9" key="1">
    <citation type="journal article" date="2019" name="Environ. Microbiol.">
        <title>Genomics insights into ecotype formation of ammonia-oxidizing archaea in the deep ocean.</title>
        <authorList>
            <person name="Wang Y."/>
            <person name="Huang J.M."/>
            <person name="Cui G.J."/>
            <person name="Nunoura T."/>
            <person name="Takaki Y."/>
            <person name="Li W.L."/>
            <person name="Li J."/>
            <person name="Gao Z.M."/>
            <person name="Takai K."/>
            <person name="Zhang A.Q."/>
            <person name="Stepanauskas R."/>
        </authorList>
    </citation>
    <scope>NUCLEOTIDE SEQUENCE [LARGE SCALE GENOMIC DNA]</scope>
    <source>
        <strain evidence="8 9">G13</strain>
    </source>
</reference>
<dbReference type="PANTHER" id="PTHR42709">
    <property type="entry name" value="ALKALINE PHOSPHATASE LIKE PROTEIN"/>
    <property type="match status" value="1"/>
</dbReference>
<evidence type="ECO:0000256" key="1">
    <source>
        <dbReference type="ARBA" id="ARBA00004651"/>
    </source>
</evidence>
<evidence type="ECO:0000256" key="6">
    <source>
        <dbReference type="SAM" id="Phobius"/>
    </source>
</evidence>
<evidence type="ECO:0000313" key="8">
    <source>
        <dbReference type="EMBL" id="NWK06738.1"/>
    </source>
</evidence>
<dbReference type="EMBL" id="JACASW010000013">
    <property type="protein sequence ID" value="NWK06738.1"/>
    <property type="molecule type" value="Genomic_DNA"/>
</dbReference>
<dbReference type="GO" id="GO:0005886">
    <property type="term" value="C:plasma membrane"/>
    <property type="evidence" value="ECO:0007669"/>
    <property type="project" value="UniProtKB-SubCell"/>
</dbReference>
<dbReference type="AlphaFoldDB" id="A0A7K4NWF6"/>